<dbReference type="RefSeq" id="WP_146229771.1">
    <property type="nucleotide sequence ID" value="NZ_QKLU01000001.1"/>
</dbReference>
<feature type="region of interest" description="Disordered" evidence="1">
    <location>
        <begin position="662"/>
        <end position="694"/>
    </location>
</feature>
<comment type="caution">
    <text evidence="4">The sequence shown here is derived from an EMBL/GenBank/DDBJ whole genome shotgun (WGS) entry which is preliminary data.</text>
</comment>
<dbReference type="Proteomes" id="UP000248198">
    <property type="component" value="Unassembled WGS sequence"/>
</dbReference>
<keyword evidence="5" id="KW-1185">Reference proteome</keyword>
<dbReference type="NCBIfam" id="TIGR04131">
    <property type="entry name" value="Bac_Flav_CTERM"/>
    <property type="match status" value="1"/>
</dbReference>
<dbReference type="InterPro" id="IPR047589">
    <property type="entry name" value="DUF11_rpt"/>
</dbReference>
<evidence type="ECO:0000313" key="4">
    <source>
        <dbReference type="EMBL" id="PYF77454.1"/>
    </source>
</evidence>
<dbReference type="Pfam" id="PF01345">
    <property type="entry name" value="DUF11"/>
    <property type="match status" value="2"/>
</dbReference>
<dbReference type="Pfam" id="PF13585">
    <property type="entry name" value="CHU_C"/>
    <property type="match status" value="1"/>
</dbReference>
<dbReference type="OrthoDB" id="5726170at2"/>
<protein>
    <submittedName>
        <fullName evidence="4">Putative repeat protein (TIGR01451 family)/gliding motility-associated-like protein</fullName>
    </submittedName>
</protein>
<feature type="domain" description="DUF11" evidence="2">
    <location>
        <begin position="209"/>
        <end position="307"/>
    </location>
</feature>
<dbReference type="InterPro" id="IPR026341">
    <property type="entry name" value="T9SS_type_B"/>
</dbReference>
<gene>
    <name evidence="4" type="ORF">B0O44_101936</name>
</gene>
<dbReference type="NCBIfam" id="TIGR01451">
    <property type="entry name" value="B_ant_repeat"/>
    <property type="match status" value="5"/>
</dbReference>
<dbReference type="EMBL" id="QKLU01000001">
    <property type="protein sequence ID" value="PYF77454.1"/>
    <property type="molecule type" value="Genomic_DNA"/>
</dbReference>
<evidence type="ECO:0000259" key="3">
    <source>
        <dbReference type="Pfam" id="PF24346"/>
    </source>
</evidence>
<organism evidence="4 5">
    <name type="scientific">Pedobacter nutrimenti</name>
    <dbReference type="NCBI Taxonomy" id="1241337"/>
    <lineage>
        <taxon>Bacteria</taxon>
        <taxon>Pseudomonadati</taxon>
        <taxon>Bacteroidota</taxon>
        <taxon>Sphingobacteriia</taxon>
        <taxon>Sphingobacteriales</taxon>
        <taxon>Sphingobacteriaceae</taxon>
        <taxon>Pedobacter</taxon>
    </lineage>
</organism>
<feature type="non-terminal residue" evidence="4">
    <location>
        <position position="1"/>
    </location>
</feature>
<dbReference type="InterPro" id="IPR001434">
    <property type="entry name" value="OmcB-like_DUF11"/>
</dbReference>
<feature type="domain" description="DUF7507" evidence="3">
    <location>
        <begin position="576"/>
        <end position="675"/>
    </location>
</feature>
<dbReference type="Pfam" id="PF24346">
    <property type="entry name" value="DUF7507"/>
    <property type="match status" value="4"/>
</dbReference>
<name>A0A318UM46_9SPHI</name>
<dbReference type="InterPro" id="IPR055354">
    <property type="entry name" value="DUF7507"/>
</dbReference>
<dbReference type="Pfam" id="PF17963">
    <property type="entry name" value="Big_9"/>
    <property type="match status" value="2"/>
</dbReference>
<reference evidence="4 5" key="1">
    <citation type="submission" date="2018-06" db="EMBL/GenBank/DDBJ databases">
        <title>Genomic Encyclopedia of Archaeal and Bacterial Type Strains, Phase II (KMG-II): from individual species to whole genera.</title>
        <authorList>
            <person name="Goeker M."/>
        </authorList>
    </citation>
    <scope>NUCLEOTIDE SEQUENCE [LARGE SCALE GENOMIC DNA]</scope>
    <source>
        <strain evidence="4 5">DSM 27372</strain>
    </source>
</reference>
<evidence type="ECO:0000259" key="2">
    <source>
        <dbReference type="Pfam" id="PF01345"/>
    </source>
</evidence>
<feature type="region of interest" description="Disordered" evidence="1">
    <location>
        <begin position="536"/>
        <end position="560"/>
    </location>
</feature>
<feature type="domain" description="DUF7507" evidence="3">
    <location>
        <begin position="322"/>
        <end position="424"/>
    </location>
</feature>
<proteinExistence type="predicted"/>
<evidence type="ECO:0000256" key="1">
    <source>
        <dbReference type="SAM" id="MobiDB-lite"/>
    </source>
</evidence>
<dbReference type="PANTHER" id="PTHR34819:SF5">
    <property type="entry name" value="CONSERVED REPEAT DOMAIN PROTEIN"/>
    <property type="match status" value="1"/>
</dbReference>
<dbReference type="PANTHER" id="PTHR34819">
    <property type="entry name" value="LARGE CYSTEINE-RICH PERIPLASMIC PROTEIN OMCB"/>
    <property type="match status" value="1"/>
</dbReference>
<feature type="region of interest" description="Disordered" evidence="1">
    <location>
        <begin position="793"/>
        <end position="821"/>
    </location>
</feature>
<evidence type="ECO:0000313" key="5">
    <source>
        <dbReference type="Proteomes" id="UP000248198"/>
    </source>
</evidence>
<accession>A0A318UM46</accession>
<feature type="compositionally biased region" description="Polar residues" evidence="1">
    <location>
        <begin position="805"/>
        <end position="821"/>
    </location>
</feature>
<dbReference type="AlphaFoldDB" id="A0A318UM46"/>
<sequence length="1096" mass="113602">TNITAIDNGGIATGNTINWTNLTVPANGTLTLSFKATVAASLPAGTTSIKNTASIVDPIDPTTPITPVVEKPTEGKITTVKSIAGDPTTVKPGDVLTYNIVLTNSFGTAKTGVTASDAVPSTLTNITAIDNGGIATGNTINWTNLTVPASGTLTLSFKATVAANLPVGTTSIKNTASIVDPIDPTTPITPVVEKPTEGKITAVKSIAGDPVTVKPGDVLTYTINLTNSFGTAKTGVTASDAVPSTLTNITAIDNGGIATGNTINWTNLTVPANGTLTLSFKATVAANLPVGTTSIKNTASVVDPIDPTTPLTPVVEKPIVQNPKIVLVKVVTNTGSGTAGAYQLGDQIEYTFKVTNTGDVVLRDIVLNDPLIANTNINIPGELLVAATVNYVARYTITQNDVDAGKITNSATVEATAPDGTKSKDVSGSQIDNDDPTVTVILQKAGMTLVKTGTYTDTNNDGKVNAGDKIIYAFTVSNVGNVTIKNIMITDSKVTVAGGPLTLGPGAIDKGTFTAVYTITQADVDAGRVDNMATVTGKGPNGDPVTATSTSGNPADPATPIDPKCKDCTITPLPASPSLNLTKTAVAGTVNKVGDVITYNLVLKNTGNVSLTGIQITDANADGGSIIPANISNLAPGATVNMVAKHTVTQADLDKGYVSNLAKADGKDPKGGNVHGESTDPSPIPGAPKDPDCPTCTITPVQQKGSIALVKKVTNTGTGQKGAFVLGNEIEYTFTITNTGNISLKNVVLNDPLLNKPAISIPGIITPGESLSHKEKYVITSADIAKGNVTNQAVVNASDPKGTPVTDQSGTAANNDDPTVTTLAKPPVATDDKGNTLQNQEVVISVLDNDTPGDSDLDASGITITQQPAHGKVVVNPNGTITYKPDPGYTGEDKFTYTVKDKNGQVSNVATGKITVTPTKPIAQDDEGKTTFNKPIDIKVLDNDKENGAPLDKGSIQITGQPKHGTVTIGPDGTVTYKPNSGYTGADEFTYTVKDVNGNITNMATVKITIEGFFIPNVITPNGDGKNDAFVIVGKENYDVVEIEIYNRWGSQVYRHLNYQNNWTGEGLNEGTYYYIIRLKKASNIETVKGWVLIKR</sequence>
<feature type="domain" description="DUF11" evidence="2">
    <location>
        <begin position="86"/>
        <end position="183"/>
    </location>
</feature>
<dbReference type="InterPro" id="IPR051172">
    <property type="entry name" value="Chlamydia_OmcB"/>
</dbReference>
<feature type="domain" description="DUF7507" evidence="3">
    <location>
        <begin position="446"/>
        <end position="547"/>
    </location>
</feature>
<dbReference type="Gene3D" id="2.60.40.3440">
    <property type="match status" value="2"/>
</dbReference>
<feature type="domain" description="DUF7507" evidence="3">
    <location>
        <begin position="706"/>
        <end position="808"/>
    </location>
</feature>